<evidence type="ECO:0000313" key="2">
    <source>
        <dbReference type="EMBL" id="MCH91031.1"/>
    </source>
</evidence>
<accession>A0A392MU82</accession>
<name>A0A392MU82_9FABA</name>
<organism evidence="2 3">
    <name type="scientific">Trifolium medium</name>
    <dbReference type="NCBI Taxonomy" id="97028"/>
    <lineage>
        <taxon>Eukaryota</taxon>
        <taxon>Viridiplantae</taxon>
        <taxon>Streptophyta</taxon>
        <taxon>Embryophyta</taxon>
        <taxon>Tracheophyta</taxon>
        <taxon>Spermatophyta</taxon>
        <taxon>Magnoliopsida</taxon>
        <taxon>eudicotyledons</taxon>
        <taxon>Gunneridae</taxon>
        <taxon>Pentapetalae</taxon>
        <taxon>rosids</taxon>
        <taxon>fabids</taxon>
        <taxon>Fabales</taxon>
        <taxon>Fabaceae</taxon>
        <taxon>Papilionoideae</taxon>
        <taxon>50 kb inversion clade</taxon>
        <taxon>NPAAA clade</taxon>
        <taxon>Hologalegina</taxon>
        <taxon>IRL clade</taxon>
        <taxon>Trifolieae</taxon>
        <taxon>Trifolium</taxon>
    </lineage>
</organism>
<dbReference type="EMBL" id="LXQA010019532">
    <property type="protein sequence ID" value="MCH91031.1"/>
    <property type="molecule type" value="Genomic_DNA"/>
</dbReference>
<evidence type="ECO:0000313" key="3">
    <source>
        <dbReference type="Proteomes" id="UP000265520"/>
    </source>
</evidence>
<protein>
    <submittedName>
        <fullName evidence="2">Uncharacterized protein</fullName>
    </submittedName>
</protein>
<evidence type="ECO:0000256" key="1">
    <source>
        <dbReference type="SAM" id="MobiDB-lite"/>
    </source>
</evidence>
<sequence>FNSTGFVDDHFKFEFDNTNICNTGLQRASELMLTNDLRSALIGRVISQELANISAHEMCREKELTDARERLELAKKIFGEFQSKLESVIGNVKAGQLAHADAEKEKDEKIKKHEKDLKDEKDRNLSLNKSITVKYKELGDLAAPRDYWEKEWEEKDKEI</sequence>
<gene>
    <name evidence="2" type="ORF">A2U01_0011955</name>
</gene>
<comment type="caution">
    <text evidence="2">The sequence shown here is derived from an EMBL/GenBank/DDBJ whole genome shotgun (WGS) entry which is preliminary data.</text>
</comment>
<feature type="region of interest" description="Disordered" evidence="1">
    <location>
        <begin position="100"/>
        <end position="121"/>
    </location>
</feature>
<keyword evidence="3" id="KW-1185">Reference proteome</keyword>
<dbReference type="AlphaFoldDB" id="A0A392MU82"/>
<proteinExistence type="predicted"/>
<reference evidence="2 3" key="1">
    <citation type="journal article" date="2018" name="Front. Plant Sci.">
        <title>Red Clover (Trifolium pratense) and Zigzag Clover (T. medium) - A Picture of Genomic Similarities and Differences.</title>
        <authorList>
            <person name="Dluhosova J."/>
            <person name="Istvanek J."/>
            <person name="Nedelnik J."/>
            <person name="Repkova J."/>
        </authorList>
    </citation>
    <scope>NUCLEOTIDE SEQUENCE [LARGE SCALE GENOMIC DNA]</scope>
    <source>
        <strain evidence="3">cv. 10/8</strain>
        <tissue evidence="2">Leaf</tissue>
    </source>
</reference>
<feature type="non-terminal residue" evidence="2">
    <location>
        <position position="1"/>
    </location>
</feature>
<dbReference type="Proteomes" id="UP000265520">
    <property type="component" value="Unassembled WGS sequence"/>
</dbReference>